<proteinExistence type="predicted"/>
<protein>
    <submittedName>
        <fullName evidence="3">Uncharacterized protein LOC108625720</fullName>
    </submittedName>
</protein>
<organism evidence="2 3">
    <name type="scientific">Ceratina calcarata</name>
    <dbReference type="NCBI Taxonomy" id="156304"/>
    <lineage>
        <taxon>Eukaryota</taxon>
        <taxon>Metazoa</taxon>
        <taxon>Ecdysozoa</taxon>
        <taxon>Arthropoda</taxon>
        <taxon>Hexapoda</taxon>
        <taxon>Insecta</taxon>
        <taxon>Pterygota</taxon>
        <taxon>Neoptera</taxon>
        <taxon>Endopterygota</taxon>
        <taxon>Hymenoptera</taxon>
        <taxon>Apocrita</taxon>
        <taxon>Aculeata</taxon>
        <taxon>Apoidea</taxon>
        <taxon>Anthophila</taxon>
        <taxon>Apidae</taxon>
        <taxon>Ceratina</taxon>
        <taxon>Zadontomerus</taxon>
    </lineage>
</organism>
<dbReference type="RefSeq" id="XP_017881424.1">
    <property type="nucleotide sequence ID" value="XM_018025935.2"/>
</dbReference>
<gene>
    <name evidence="3" type="primary">LOC108625720</name>
</gene>
<accession>A0AAJ7J0Y3</accession>
<evidence type="ECO:0000313" key="2">
    <source>
        <dbReference type="Proteomes" id="UP000694925"/>
    </source>
</evidence>
<name>A0AAJ7J0Y3_9HYME</name>
<feature type="region of interest" description="Disordered" evidence="1">
    <location>
        <begin position="332"/>
        <end position="419"/>
    </location>
</feature>
<dbReference type="KEGG" id="ccal:108625720"/>
<dbReference type="Proteomes" id="UP000694925">
    <property type="component" value="Unplaced"/>
</dbReference>
<evidence type="ECO:0000313" key="3">
    <source>
        <dbReference type="RefSeq" id="XP_017881424.1"/>
    </source>
</evidence>
<feature type="compositionally biased region" description="Polar residues" evidence="1">
    <location>
        <begin position="332"/>
        <end position="343"/>
    </location>
</feature>
<keyword evidence="2" id="KW-1185">Reference proteome</keyword>
<dbReference type="GeneID" id="108625720"/>
<reference evidence="3" key="1">
    <citation type="submission" date="2025-08" db="UniProtKB">
        <authorList>
            <consortium name="RefSeq"/>
        </authorList>
    </citation>
    <scope>IDENTIFICATION</scope>
    <source>
        <tissue evidence="3">Whole body</tissue>
    </source>
</reference>
<dbReference type="AlphaFoldDB" id="A0AAJ7J0Y3"/>
<evidence type="ECO:0000256" key="1">
    <source>
        <dbReference type="SAM" id="MobiDB-lite"/>
    </source>
</evidence>
<feature type="compositionally biased region" description="Basic and acidic residues" evidence="1">
    <location>
        <begin position="370"/>
        <end position="381"/>
    </location>
</feature>
<feature type="compositionally biased region" description="Basic and acidic residues" evidence="1">
    <location>
        <begin position="388"/>
        <end position="419"/>
    </location>
</feature>
<sequence length="419" mass="46780">MQAAENPYIKGKSVRWIVNRSFEAVETMKSYACFLYLSLVVATVIEAGPTPRAIESLDKSEVDTAKENLQIEEIGEEKDRSKKAVVCYQLEPQENHLAPLTIPQQVPFNVIQPQTSFVVPQQTGQQMVVPQSFPFQPIHTLQVVQPVPVQPCTSSINVIQTLPEGNAAAQKVETPRPTPSPEIETITERPVPMRIERPLPPPRESYAVLPMMSYQYSEPVSTMSDACTDPLHGLQCTCRQVQPMSMMSVMPYSSAYARSSMPMPMLPSRARAQGPQPRKKTYININLPQGYSYYQQPQNMQQPQHVHQTVNQEMYVNGADLSAYSTGGISMSAQPRSYRSSDQSADRVPMNSLSTQDDLAGENLVGADELVPRNKSPREIDSSQLSPERIEREEGQVATIDGKRDTRSDGREATLRKKQ</sequence>